<dbReference type="AlphaFoldDB" id="A0A806K211"/>
<proteinExistence type="predicted"/>
<accession>A0A806K211</accession>
<name>A0A806K211_9BACT</name>
<protein>
    <submittedName>
        <fullName evidence="1">Uncharacterized protein</fullName>
    </submittedName>
</protein>
<organism evidence="1">
    <name type="scientific">uncultured bacterium contig00088</name>
    <dbReference type="NCBI Taxonomy" id="1181561"/>
    <lineage>
        <taxon>Bacteria</taxon>
        <taxon>environmental samples</taxon>
    </lineage>
</organism>
<dbReference type="EMBL" id="JQ844268">
    <property type="protein sequence ID" value="AGS54002.1"/>
    <property type="molecule type" value="Genomic_DNA"/>
</dbReference>
<reference evidence="1" key="1">
    <citation type="submission" date="2012-03" db="EMBL/GenBank/DDBJ databases">
        <title>Functional metagenomics reveals considerable lignocellulase gene clusters in the gut microbiome of a wood-feeding higher termite.</title>
        <authorList>
            <person name="Liu N."/>
        </authorList>
    </citation>
    <scope>NUCLEOTIDE SEQUENCE</scope>
</reference>
<evidence type="ECO:0000313" key="1">
    <source>
        <dbReference type="EMBL" id="AGS54002.1"/>
    </source>
</evidence>
<sequence length="82" mass="9665">MRGTENDEKMIFSYYGKDAIKECVLNIRYFDKKTLNYLSIVFDIPKEQFRCYRQSLSENPFGIPGREEGYLRNETYGGCEQG</sequence>